<organism evidence="10 11">
    <name type="scientific">Microdochium bolleyi</name>
    <dbReference type="NCBI Taxonomy" id="196109"/>
    <lineage>
        <taxon>Eukaryota</taxon>
        <taxon>Fungi</taxon>
        <taxon>Dikarya</taxon>
        <taxon>Ascomycota</taxon>
        <taxon>Pezizomycotina</taxon>
        <taxon>Sordariomycetes</taxon>
        <taxon>Xylariomycetidae</taxon>
        <taxon>Xylariales</taxon>
        <taxon>Microdochiaceae</taxon>
        <taxon>Microdochium</taxon>
    </lineage>
</organism>
<evidence type="ECO:0000256" key="9">
    <source>
        <dbReference type="SAM" id="SignalP"/>
    </source>
</evidence>
<comment type="similarity">
    <text evidence="2 7">Belongs to the glycosyl hydrolase 17 family.</text>
</comment>
<dbReference type="InterPro" id="IPR000490">
    <property type="entry name" value="Glyco_hydro_17"/>
</dbReference>
<dbReference type="InterPro" id="IPR050732">
    <property type="entry name" value="Beta-glucan_modifiers"/>
</dbReference>
<evidence type="ECO:0000256" key="7">
    <source>
        <dbReference type="RuleBase" id="RU004335"/>
    </source>
</evidence>
<dbReference type="PANTHER" id="PTHR16631">
    <property type="entry name" value="GLUCAN 1,3-BETA-GLUCOSIDASE"/>
    <property type="match status" value="1"/>
</dbReference>
<dbReference type="InterPro" id="IPR017853">
    <property type="entry name" value="GH"/>
</dbReference>
<dbReference type="GO" id="GO:0005576">
    <property type="term" value="C:extracellular region"/>
    <property type="evidence" value="ECO:0007669"/>
    <property type="project" value="TreeGrafter"/>
</dbReference>
<feature type="signal peptide" evidence="9">
    <location>
        <begin position="1"/>
        <end position="21"/>
    </location>
</feature>
<dbReference type="FunCoup" id="A0A136J3S3">
    <property type="interactions" value="398"/>
</dbReference>
<evidence type="ECO:0000313" key="10">
    <source>
        <dbReference type="EMBL" id="KXJ91888.1"/>
    </source>
</evidence>
<evidence type="ECO:0000256" key="5">
    <source>
        <dbReference type="ARBA" id="ARBA00022729"/>
    </source>
</evidence>
<evidence type="ECO:0000256" key="4">
    <source>
        <dbReference type="ARBA" id="ARBA00022525"/>
    </source>
</evidence>
<dbReference type="GO" id="GO:0009986">
    <property type="term" value="C:cell surface"/>
    <property type="evidence" value="ECO:0007669"/>
    <property type="project" value="TreeGrafter"/>
</dbReference>
<proteinExistence type="inferred from homology"/>
<dbReference type="InParanoid" id="A0A136J3S3"/>
<dbReference type="STRING" id="196109.A0A136J3S3"/>
<evidence type="ECO:0000256" key="2">
    <source>
        <dbReference type="ARBA" id="ARBA00008773"/>
    </source>
</evidence>
<reference evidence="11" key="1">
    <citation type="submission" date="2016-02" db="EMBL/GenBank/DDBJ databases">
        <title>Draft genome sequence of Microdochium bolleyi, a fungal endophyte of beachgrass.</title>
        <authorList>
            <consortium name="DOE Joint Genome Institute"/>
            <person name="David A.S."/>
            <person name="May G."/>
            <person name="Haridas S."/>
            <person name="Lim J."/>
            <person name="Wang M."/>
            <person name="Labutti K."/>
            <person name="Lipzen A."/>
            <person name="Barry K."/>
            <person name="Grigoriev I.V."/>
        </authorList>
    </citation>
    <scope>NUCLEOTIDE SEQUENCE [LARGE SCALE GENOMIC DNA]</scope>
    <source>
        <strain evidence="11">J235TASD1</strain>
    </source>
</reference>
<keyword evidence="11" id="KW-1185">Reference proteome</keyword>
<accession>A0A136J3S3</accession>
<keyword evidence="5 9" id="KW-0732">Signal</keyword>
<keyword evidence="3" id="KW-0134">Cell wall</keyword>
<evidence type="ECO:0000313" key="11">
    <source>
        <dbReference type="Proteomes" id="UP000070501"/>
    </source>
</evidence>
<keyword evidence="4" id="KW-0964">Secreted</keyword>
<evidence type="ECO:0000256" key="6">
    <source>
        <dbReference type="ARBA" id="ARBA00022801"/>
    </source>
</evidence>
<dbReference type="Pfam" id="PF00332">
    <property type="entry name" value="Glyco_hydro_17"/>
    <property type="match status" value="1"/>
</dbReference>
<dbReference type="GO" id="GO:0071555">
    <property type="term" value="P:cell wall organization"/>
    <property type="evidence" value="ECO:0007669"/>
    <property type="project" value="TreeGrafter"/>
</dbReference>
<dbReference type="Proteomes" id="UP000070501">
    <property type="component" value="Unassembled WGS sequence"/>
</dbReference>
<name>A0A136J3S3_9PEZI</name>
<comment type="subcellular location">
    <subcellularLocation>
        <location evidence="1">Secreted</location>
        <location evidence="1">Cell wall</location>
    </subcellularLocation>
</comment>
<sequence length="406" mass="42038">MRISALTVAAGVLAASSGAAAENYLGFNSGATLPDNSAKFEKDFEAEFRTAQNLVNAPGTFNAVRLYTNIQAYSEGAPIEAFTAAIKTKTKILLGVWASGVKNIDKELAALKTAVNTHGKEFTDLVIGISIGSEDMYRISQTGLMNDPKGVGAGPAEIVKFIGDFKKAFANTALSSIPVGHVDTWDVWTNGTNKPVIDAVDFLGFDTYPYYESTKDNTIDNAARLFDDAYKATQGAAGGKPIWVTETGWPASGPEWGKGVPSIPNAKQYWQEIGCDKLFNKTPTFWYNLRDSNPANKMQFAITKNLSTTPMWDLTCPKRAPSSTSSAAGPSQTSSGSSLSSSSGSGSGSGSSSGNASQGGASSGNQGGAAQSSSTPPPTGAASGLGRVSGAVYGALAVVAGAFALL</sequence>
<evidence type="ECO:0000256" key="3">
    <source>
        <dbReference type="ARBA" id="ARBA00022512"/>
    </source>
</evidence>
<dbReference type="AlphaFoldDB" id="A0A136J3S3"/>
<feature type="region of interest" description="Disordered" evidence="8">
    <location>
        <begin position="313"/>
        <end position="385"/>
    </location>
</feature>
<evidence type="ECO:0000256" key="8">
    <source>
        <dbReference type="SAM" id="MobiDB-lite"/>
    </source>
</evidence>
<evidence type="ECO:0000256" key="1">
    <source>
        <dbReference type="ARBA" id="ARBA00004191"/>
    </source>
</evidence>
<gene>
    <name evidence="10" type="ORF">Micbo1qcDRAFT_161920</name>
</gene>
<feature type="chain" id="PRO_5007293436" evidence="9">
    <location>
        <begin position="22"/>
        <end position="406"/>
    </location>
</feature>
<dbReference type="GO" id="GO:0009277">
    <property type="term" value="C:fungal-type cell wall"/>
    <property type="evidence" value="ECO:0007669"/>
    <property type="project" value="TreeGrafter"/>
</dbReference>
<feature type="compositionally biased region" description="Low complexity" evidence="8">
    <location>
        <begin position="368"/>
        <end position="385"/>
    </location>
</feature>
<protein>
    <submittedName>
        <fullName evidence="10">Glycoside hydrolase superfamily</fullName>
    </submittedName>
</protein>
<dbReference type="SUPFAM" id="SSF51445">
    <property type="entry name" value="(Trans)glycosidases"/>
    <property type="match status" value="1"/>
</dbReference>
<dbReference type="OrthoDB" id="77201at2759"/>
<feature type="compositionally biased region" description="Low complexity" evidence="8">
    <location>
        <begin position="320"/>
        <end position="344"/>
    </location>
</feature>
<dbReference type="GO" id="GO:0005975">
    <property type="term" value="P:carbohydrate metabolic process"/>
    <property type="evidence" value="ECO:0007669"/>
    <property type="project" value="InterPro"/>
</dbReference>
<keyword evidence="6 10" id="KW-0378">Hydrolase</keyword>
<dbReference type="EMBL" id="KQ964249">
    <property type="protein sequence ID" value="KXJ91888.1"/>
    <property type="molecule type" value="Genomic_DNA"/>
</dbReference>
<dbReference type="GO" id="GO:0042973">
    <property type="term" value="F:glucan endo-1,3-beta-D-glucosidase activity"/>
    <property type="evidence" value="ECO:0007669"/>
    <property type="project" value="TreeGrafter"/>
</dbReference>
<dbReference type="PANTHER" id="PTHR16631:SF16">
    <property type="entry name" value="GPI-ANCHORED CELL WALL BETA-1,3-ENDOGLUCANASE EGLC"/>
    <property type="match status" value="1"/>
</dbReference>
<dbReference type="Gene3D" id="3.20.20.80">
    <property type="entry name" value="Glycosidases"/>
    <property type="match status" value="1"/>
</dbReference>